<feature type="non-terminal residue" evidence="2">
    <location>
        <position position="110"/>
    </location>
</feature>
<organism evidence="2 3">
    <name type="scientific">Gigaspora margarita</name>
    <dbReference type="NCBI Taxonomy" id="4874"/>
    <lineage>
        <taxon>Eukaryota</taxon>
        <taxon>Fungi</taxon>
        <taxon>Fungi incertae sedis</taxon>
        <taxon>Mucoromycota</taxon>
        <taxon>Glomeromycotina</taxon>
        <taxon>Glomeromycetes</taxon>
        <taxon>Diversisporales</taxon>
        <taxon>Gigasporaceae</taxon>
        <taxon>Gigaspora</taxon>
    </lineage>
</organism>
<reference evidence="2 3" key="1">
    <citation type="submission" date="2021-06" db="EMBL/GenBank/DDBJ databases">
        <authorList>
            <person name="Kallberg Y."/>
            <person name="Tangrot J."/>
            <person name="Rosling A."/>
        </authorList>
    </citation>
    <scope>NUCLEOTIDE SEQUENCE [LARGE SCALE GENOMIC DNA]</scope>
    <source>
        <strain evidence="2 3">120-4 pot B 10/14</strain>
    </source>
</reference>
<gene>
    <name evidence="2" type="ORF">GMARGA_LOCUS46392</name>
</gene>
<dbReference type="EMBL" id="CAJVQB010172452">
    <property type="protein sequence ID" value="CAG8857573.1"/>
    <property type="molecule type" value="Genomic_DNA"/>
</dbReference>
<proteinExistence type="predicted"/>
<feature type="region of interest" description="Disordered" evidence="1">
    <location>
        <begin position="39"/>
        <end position="64"/>
    </location>
</feature>
<feature type="compositionally biased region" description="Polar residues" evidence="1">
    <location>
        <begin position="51"/>
        <end position="64"/>
    </location>
</feature>
<protein>
    <submittedName>
        <fullName evidence="2">9876_t:CDS:1</fullName>
    </submittedName>
</protein>
<name>A0ABN7XS05_GIGMA</name>
<evidence type="ECO:0000313" key="3">
    <source>
        <dbReference type="Proteomes" id="UP000789901"/>
    </source>
</evidence>
<evidence type="ECO:0000256" key="1">
    <source>
        <dbReference type="SAM" id="MobiDB-lite"/>
    </source>
</evidence>
<keyword evidence="3" id="KW-1185">Reference proteome</keyword>
<feature type="non-terminal residue" evidence="2">
    <location>
        <position position="1"/>
    </location>
</feature>
<evidence type="ECO:0000313" key="2">
    <source>
        <dbReference type="EMBL" id="CAG8857573.1"/>
    </source>
</evidence>
<dbReference type="Proteomes" id="UP000789901">
    <property type="component" value="Unassembled WGS sequence"/>
</dbReference>
<comment type="caution">
    <text evidence="2">The sequence shown here is derived from an EMBL/GenBank/DDBJ whole genome shotgun (WGS) entry which is preliminary data.</text>
</comment>
<sequence>DDWKIKIDTEIDQTFLTSPRSIEKLYQLREFRIVALQKPSQPKRSVEDSNLPMQTLNNAKPIRNTNRNTNVQITFIVNEYKRTLDVDDKKKFNRIKTDHVKKLIKDAYAK</sequence>
<accession>A0ABN7XS05</accession>